<dbReference type="InterPro" id="IPR013425">
    <property type="entry name" value="Autotrns_rpt"/>
</dbReference>
<dbReference type="AlphaFoldDB" id="A0A2A3U145"/>
<comment type="caution">
    <text evidence="4">The sequence shown here is derived from an EMBL/GenBank/DDBJ whole genome shotgun (WGS) entry which is preliminary data.</text>
</comment>
<dbReference type="SUPFAM" id="SSF51126">
    <property type="entry name" value="Pectin lyase-like"/>
    <property type="match status" value="1"/>
</dbReference>
<feature type="chain" id="PRO_5013240629" evidence="2">
    <location>
        <begin position="33"/>
        <end position="574"/>
    </location>
</feature>
<proteinExistence type="predicted"/>
<evidence type="ECO:0000256" key="1">
    <source>
        <dbReference type="ARBA" id="ARBA00022729"/>
    </source>
</evidence>
<dbReference type="SUPFAM" id="SSF48317">
    <property type="entry name" value="Acid phosphatase/Vanadium-dependent haloperoxidase"/>
    <property type="match status" value="1"/>
</dbReference>
<dbReference type="NCBIfam" id="TIGR02601">
    <property type="entry name" value="autotrns_rpt"/>
    <property type="match status" value="1"/>
</dbReference>
<dbReference type="RefSeq" id="WP_096110336.1">
    <property type="nucleotide sequence ID" value="NZ_NVYO01000001.1"/>
</dbReference>
<dbReference type="Pfam" id="PF12951">
    <property type="entry name" value="PATR"/>
    <property type="match status" value="1"/>
</dbReference>
<protein>
    <submittedName>
        <fullName evidence="4">Phospholipid phosphatase</fullName>
    </submittedName>
</protein>
<accession>A0A2A3U145</accession>
<dbReference type="InterPro" id="IPR000326">
    <property type="entry name" value="PAP2/HPO"/>
</dbReference>
<keyword evidence="1 2" id="KW-0732">Signal</keyword>
<dbReference type="SMART" id="SM00014">
    <property type="entry name" value="acidPPc"/>
    <property type="match status" value="1"/>
</dbReference>
<dbReference type="InterPro" id="IPR011050">
    <property type="entry name" value="Pectin_lyase_fold/virulence"/>
</dbReference>
<dbReference type="Gene3D" id="1.20.144.10">
    <property type="entry name" value="Phosphatidic acid phosphatase type 2/haloperoxidase"/>
    <property type="match status" value="1"/>
</dbReference>
<feature type="signal peptide" evidence="2">
    <location>
        <begin position="1"/>
        <end position="32"/>
    </location>
</feature>
<sequence length="574" mass="62279">MKTNQHSWFQKALVTVSIAVVTLPFAIQSAQAKTTDELAPHAAAYGYFVDHYRQNIAGHTTVQNNPVVGEMSPFSTYWSSGQAHDYDILNQNIVQSAIITQHRTDAEATRSYLTDRRDLRYNLISGLGPYATTFIKNANAQTDFTTMPTTPLPANAPYSKVEWADPTSTLGPLVKLVNTTAHSPFSGTGVVKHVVKYIRPYRQSPQVKVLPALSNVMAAAKSDDYDFPSGHTTAAFETGLTLAYAVPERFQELITRASEVGYDRVLAGRHSPLAVIGGRLVGTAMTAAVLNDPENQDLKQQAYQVAHTSALLDSKAATAVDDFSNYQTNRTAYRSRLTYGFKPSGDTHQAMRVPKGAEVLLASRLPYLSTNQRRDVLYTTGLPSGYPVLDDTEGWGRLDLFSAANGYGALNQQVTITMDARRGGFNAQDTWRNNLTGHGQLIKKGTGTLTLAGNNQFTGGVRLKAGTLNLASPTAAGKGTIILNGGTLQVTKNYTHLGGQFRQSAGRLVVTPSSHLKIKHTAKLGGTLALTKGHLKNGTKLMTFQAHTGKFKRVTGLPHGWHVHYTKHAVSLAK</sequence>
<feature type="domain" description="Phosphatidic acid phosphatase type 2/haloperoxidase" evidence="3">
    <location>
        <begin position="174"/>
        <end position="290"/>
    </location>
</feature>
<dbReference type="EMBL" id="NVYO01000001">
    <property type="protein sequence ID" value="PBQ24586.1"/>
    <property type="molecule type" value="Genomic_DNA"/>
</dbReference>
<dbReference type="InterPro" id="IPR036938">
    <property type="entry name" value="PAP2/HPO_sf"/>
</dbReference>
<name>A0A2A3U145_LEVBR</name>
<evidence type="ECO:0000259" key="3">
    <source>
        <dbReference type="SMART" id="SM00014"/>
    </source>
</evidence>
<dbReference type="PANTHER" id="PTHR14969">
    <property type="entry name" value="SPHINGOSINE-1-PHOSPHATE PHOSPHOHYDROLASE"/>
    <property type="match status" value="1"/>
</dbReference>
<organism evidence="4 5">
    <name type="scientific">Levilactobacillus brevis</name>
    <name type="common">Lactobacillus brevis</name>
    <dbReference type="NCBI Taxonomy" id="1580"/>
    <lineage>
        <taxon>Bacteria</taxon>
        <taxon>Bacillati</taxon>
        <taxon>Bacillota</taxon>
        <taxon>Bacilli</taxon>
        <taxon>Lactobacillales</taxon>
        <taxon>Lactobacillaceae</taxon>
        <taxon>Levilactobacillus</taxon>
    </lineage>
</organism>
<evidence type="ECO:0000256" key="2">
    <source>
        <dbReference type="SAM" id="SignalP"/>
    </source>
</evidence>
<gene>
    <name evidence="4" type="ORF">CNR29_11395</name>
</gene>
<dbReference type="Proteomes" id="UP000217918">
    <property type="component" value="Unassembled WGS sequence"/>
</dbReference>
<dbReference type="PANTHER" id="PTHR14969:SF13">
    <property type="entry name" value="AT30094P"/>
    <property type="match status" value="1"/>
</dbReference>
<dbReference type="Pfam" id="PF01569">
    <property type="entry name" value="PAP2"/>
    <property type="match status" value="1"/>
</dbReference>
<reference evidence="4 5" key="1">
    <citation type="submission" date="2017-09" db="EMBL/GenBank/DDBJ databases">
        <title>Genome sequence of Lactobacillus brevis D7.</title>
        <authorList>
            <person name="Kwon M.-S."/>
            <person name="Lim S.K."/>
            <person name="Choi H.-J."/>
        </authorList>
    </citation>
    <scope>NUCLEOTIDE SEQUENCE [LARGE SCALE GENOMIC DNA]</scope>
    <source>
        <strain evidence="4 5">D7</strain>
    </source>
</reference>
<evidence type="ECO:0000313" key="4">
    <source>
        <dbReference type="EMBL" id="PBQ24586.1"/>
    </source>
</evidence>
<evidence type="ECO:0000313" key="5">
    <source>
        <dbReference type="Proteomes" id="UP000217918"/>
    </source>
</evidence>